<dbReference type="Pfam" id="PF13564">
    <property type="entry name" value="DoxX_2"/>
    <property type="match status" value="1"/>
</dbReference>
<comment type="caution">
    <text evidence="6">The sequence shown here is derived from an EMBL/GenBank/DDBJ whole genome shotgun (WGS) entry which is preliminary data.</text>
</comment>
<keyword evidence="3 5" id="KW-1133">Transmembrane helix</keyword>
<evidence type="ECO:0000256" key="1">
    <source>
        <dbReference type="ARBA" id="ARBA00004141"/>
    </source>
</evidence>
<evidence type="ECO:0000313" key="6">
    <source>
        <dbReference type="EMBL" id="GIE70591.1"/>
    </source>
</evidence>
<sequence>MFVAYVVAAVVFGLANVNSAVAKFRRVERVTTVLTTSGVPESWFVPLGLLNLAGGIGLLIGIAWRPLGIAAAAGLVLYFAGAVLAHVRVKDTKGIPLPAALMAVGMLTLALAIASA</sequence>
<accession>A0ABQ4BIT6</accession>
<keyword evidence="2 5" id="KW-0812">Transmembrane</keyword>
<protein>
    <submittedName>
        <fullName evidence="6">Membrane protein</fullName>
    </submittedName>
</protein>
<feature type="transmembrane region" description="Helical" evidence="5">
    <location>
        <begin position="69"/>
        <end position="89"/>
    </location>
</feature>
<gene>
    <name evidence="6" type="ORF">Apa02nite_066990</name>
</gene>
<dbReference type="EMBL" id="BOMS01000107">
    <property type="protein sequence ID" value="GIE70591.1"/>
    <property type="molecule type" value="Genomic_DNA"/>
</dbReference>
<dbReference type="InterPro" id="IPR032808">
    <property type="entry name" value="DoxX"/>
</dbReference>
<evidence type="ECO:0000256" key="2">
    <source>
        <dbReference type="ARBA" id="ARBA00022692"/>
    </source>
</evidence>
<name>A0ABQ4BIT6_9ACTN</name>
<feature type="transmembrane region" description="Helical" evidence="5">
    <location>
        <begin position="95"/>
        <end position="114"/>
    </location>
</feature>
<comment type="subcellular location">
    <subcellularLocation>
        <location evidence="1">Membrane</location>
        <topology evidence="1">Multi-pass membrane protein</topology>
    </subcellularLocation>
</comment>
<evidence type="ECO:0000256" key="5">
    <source>
        <dbReference type="SAM" id="Phobius"/>
    </source>
</evidence>
<keyword evidence="7" id="KW-1185">Reference proteome</keyword>
<dbReference type="Proteomes" id="UP000624709">
    <property type="component" value="Unassembled WGS sequence"/>
</dbReference>
<evidence type="ECO:0000256" key="3">
    <source>
        <dbReference type="ARBA" id="ARBA00022989"/>
    </source>
</evidence>
<keyword evidence="4 5" id="KW-0472">Membrane</keyword>
<dbReference type="RefSeq" id="WP_203828603.1">
    <property type="nucleotide sequence ID" value="NZ_BAAATY010000034.1"/>
</dbReference>
<reference evidence="6 7" key="1">
    <citation type="submission" date="2021-01" db="EMBL/GenBank/DDBJ databases">
        <title>Whole genome shotgun sequence of Actinoplanes palleronii NBRC 14916.</title>
        <authorList>
            <person name="Komaki H."/>
            <person name="Tamura T."/>
        </authorList>
    </citation>
    <scope>NUCLEOTIDE SEQUENCE [LARGE SCALE GENOMIC DNA]</scope>
    <source>
        <strain evidence="6 7">NBRC 14916</strain>
    </source>
</reference>
<proteinExistence type="predicted"/>
<evidence type="ECO:0000256" key="4">
    <source>
        <dbReference type="ARBA" id="ARBA00023136"/>
    </source>
</evidence>
<organism evidence="6 7">
    <name type="scientific">Actinoplanes palleronii</name>
    <dbReference type="NCBI Taxonomy" id="113570"/>
    <lineage>
        <taxon>Bacteria</taxon>
        <taxon>Bacillati</taxon>
        <taxon>Actinomycetota</taxon>
        <taxon>Actinomycetes</taxon>
        <taxon>Micromonosporales</taxon>
        <taxon>Micromonosporaceae</taxon>
        <taxon>Actinoplanes</taxon>
    </lineage>
</organism>
<evidence type="ECO:0000313" key="7">
    <source>
        <dbReference type="Proteomes" id="UP000624709"/>
    </source>
</evidence>
<feature type="transmembrane region" description="Helical" evidence="5">
    <location>
        <begin position="43"/>
        <end position="62"/>
    </location>
</feature>